<sequence>MSKTNYSEVWDLESIFPGGSQSPEFHHHLEQLSSMTDNFSKELQAFETPSKSDDVNTVADFIDQGKDILMNLEQAGAFVSCLEAQDIHDKQANVLRSRMTDLSAQFSTAFNILQQKLALTDDAVWVDLLQHPKLSELTFVLNEWRKNAKDKLSETEEALIESLSVDGYHGWGQMYDTIVGSMTIPVTLDGKKQEVSVGQADNLSAHGDPEVRKEVFDRLEEAWSEKEELFAKTLNHMAGFRLNVYERRGWDDVLKEPLEYNRMKKSTLNAMWNAIAKHKKPFADYLNRKAELLGKDKLDWQDLNAPLSSADQTLSFQEGAKFIIKHFRTFGPNMAQFAEKALDDSWIEAEDRPGKRPGGFCTSFPLSDQSRIFMTYNGSMSNVATLAHELGHAFHTYTLQNTHPLNRDYAMNVAETASTFAESIVSDAAVQEAETDEQKKSLLEAKLQRSVAMFMNIHARFLFETRFYEERKQGIVPAQRLNELMEEAQREAYADTLGEAHPHFWASKLHFYITDVPFYNFPYTFGYLFSLSIYAKAREEGASYEEKYMALLRDTAIMPVEDLVMKHLGEDITKEAFWEKGIKLCMEDVEAFLKLTH</sequence>
<evidence type="ECO:0000259" key="7">
    <source>
        <dbReference type="Pfam" id="PF01432"/>
    </source>
</evidence>
<reference evidence="9 10" key="1">
    <citation type="journal article" date="2019" name="Int. J. Syst. Evol. Microbiol.">
        <title>The Global Catalogue of Microorganisms (GCM) 10K type strain sequencing project: providing services to taxonomists for standard genome sequencing and annotation.</title>
        <authorList>
            <consortium name="The Broad Institute Genomics Platform"/>
            <consortium name="The Broad Institute Genome Sequencing Center for Infectious Disease"/>
            <person name="Wu L."/>
            <person name="Ma J."/>
        </authorList>
    </citation>
    <scope>NUCLEOTIDE SEQUENCE [LARGE SCALE GENOMIC DNA]</scope>
    <source>
        <strain evidence="9 10">JCM 12389</strain>
    </source>
</reference>
<dbReference type="NCBIfam" id="TIGR02290">
    <property type="entry name" value="M3_fam_3"/>
    <property type="match status" value="1"/>
</dbReference>
<evidence type="ECO:0000256" key="1">
    <source>
        <dbReference type="ARBA" id="ARBA00022670"/>
    </source>
</evidence>
<protein>
    <submittedName>
        <fullName evidence="9">M3 family oligoendopeptidase</fullName>
    </submittedName>
</protein>
<comment type="similarity">
    <text evidence="6">Belongs to the peptidase M3 family.</text>
</comment>
<evidence type="ECO:0000256" key="5">
    <source>
        <dbReference type="ARBA" id="ARBA00023049"/>
    </source>
</evidence>
<evidence type="ECO:0000256" key="3">
    <source>
        <dbReference type="ARBA" id="ARBA00022801"/>
    </source>
</evidence>
<dbReference type="InterPro" id="IPR001333">
    <property type="entry name" value="Peptidase_M32_Taq"/>
</dbReference>
<feature type="domain" description="Peptidase M3A/M3B catalytic" evidence="7">
    <location>
        <begin position="207"/>
        <end position="578"/>
    </location>
</feature>
<dbReference type="RefSeq" id="WP_343843121.1">
    <property type="nucleotide sequence ID" value="NZ_BAAADO010000007.1"/>
</dbReference>
<accession>A0ABN1BNZ3</accession>
<dbReference type="Gene3D" id="1.10.1370.20">
    <property type="entry name" value="Oligoendopeptidase f, C-terminal domain"/>
    <property type="match status" value="1"/>
</dbReference>
<keyword evidence="4 6" id="KW-0862">Zinc</keyword>
<organism evidence="9 10">
    <name type="scientific">Salinibacillus aidingensis</name>
    <dbReference type="NCBI Taxonomy" id="237684"/>
    <lineage>
        <taxon>Bacteria</taxon>
        <taxon>Bacillati</taxon>
        <taxon>Bacillota</taxon>
        <taxon>Bacilli</taxon>
        <taxon>Bacillales</taxon>
        <taxon>Bacillaceae</taxon>
        <taxon>Salinibacillus</taxon>
    </lineage>
</organism>
<dbReference type="PANTHER" id="PTHR34217">
    <property type="entry name" value="METAL-DEPENDENT CARBOXYPEPTIDASE"/>
    <property type="match status" value="1"/>
</dbReference>
<dbReference type="EMBL" id="BAAADO010000007">
    <property type="protein sequence ID" value="GAA0501509.1"/>
    <property type="molecule type" value="Genomic_DNA"/>
</dbReference>
<dbReference type="InterPro" id="IPR013647">
    <property type="entry name" value="OligopepF_N_dom"/>
</dbReference>
<evidence type="ECO:0000256" key="6">
    <source>
        <dbReference type="RuleBase" id="RU003435"/>
    </source>
</evidence>
<dbReference type="Pfam" id="PF08439">
    <property type="entry name" value="Peptidase_M3_N"/>
    <property type="match status" value="1"/>
</dbReference>
<dbReference type="InterPro" id="IPR034006">
    <property type="entry name" value="M3B_PepF_2"/>
</dbReference>
<dbReference type="CDD" id="cd09607">
    <property type="entry name" value="M3B_PepF"/>
    <property type="match status" value="1"/>
</dbReference>
<dbReference type="InterPro" id="IPR011977">
    <property type="entry name" value="Pept_M3B_clade3"/>
</dbReference>
<keyword evidence="2 6" id="KW-0479">Metal-binding</keyword>
<evidence type="ECO:0000256" key="2">
    <source>
        <dbReference type="ARBA" id="ARBA00022723"/>
    </source>
</evidence>
<dbReference type="Proteomes" id="UP001500880">
    <property type="component" value="Unassembled WGS sequence"/>
</dbReference>
<dbReference type="Pfam" id="PF01432">
    <property type="entry name" value="Peptidase_M3"/>
    <property type="match status" value="1"/>
</dbReference>
<evidence type="ECO:0000256" key="4">
    <source>
        <dbReference type="ARBA" id="ARBA00022833"/>
    </source>
</evidence>
<keyword evidence="3 6" id="KW-0378">Hydrolase</keyword>
<evidence type="ECO:0000259" key="8">
    <source>
        <dbReference type="Pfam" id="PF08439"/>
    </source>
</evidence>
<keyword evidence="10" id="KW-1185">Reference proteome</keyword>
<evidence type="ECO:0000313" key="9">
    <source>
        <dbReference type="EMBL" id="GAA0501509.1"/>
    </source>
</evidence>
<keyword evidence="5 6" id="KW-0482">Metalloprotease</keyword>
<dbReference type="PANTHER" id="PTHR34217:SF1">
    <property type="entry name" value="CARBOXYPEPTIDASE 1"/>
    <property type="match status" value="1"/>
</dbReference>
<dbReference type="SUPFAM" id="SSF55486">
    <property type="entry name" value="Metalloproteases ('zincins'), catalytic domain"/>
    <property type="match status" value="1"/>
</dbReference>
<proteinExistence type="inferred from homology"/>
<dbReference type="InterPro" id="IPR042088">
    <property type="entry name" value="OligoPept_F_C"/>
</dbReference>
<evidence type="ECO:0000313" key="10">
    <source>
        <dbReference type="Proteomes" id="UP001500880"/>
    </source>
</evidence>
<dbReference type="InterPro" id="IPR001567">
    <property type="entry name" value="Pept_M3A_M3B_dom"/>
</dbReference>
<comment type="caution">
    <text evidence="9">The sequence shown here is derived from an EMBL/GenBank/DDBJ whole genome shotgun (WGS) entry which is preliminary data.</text>
</comment>
<dbReference type="Gene3D" id="1.20.140.70">
    <property type="entry name" value="Oligopeptidase f, N-terminal domain"/>
    <property type="match status" value="1"/>
</dbReference>
<comment type="cofactor">
    <cofactor evidence="6">
        <name>Zn(2+)</name>
        <dbReference type="ChEBI" id="CHEBI:29105"/>
    </cofactor>
    <text evidence="6">Binds 1 zinc ion.</text>
</comment>
<feature type="domain" description="Oligopeptidase F N-terminal" evidence="8">
    <location>
        <begin position="120"/>
        <end position="183"/>
    </location>
</feature>
<gene>
    <name evidence="9" type="ORF">GCM10008986_31230</name>
</gene>
<name>A0ABN1BNZ3_9BACI</name>
<keyword evidence="1 6" id="KW-0645">Protease</keyword>